<keyword evidence="2 5" id="KW-0808">Transferase</keyword>
<name>A0ABT1EHL2_9FIRM</name>
<evidence type="ECO:0000256" key="2">
    <source>
        <dbReference type="ARBA" id="ARBA00022679"/>
    </source>
</evidence>
<evidence type="ECO:0000256" key="4">
    <source>
        <dbReference type="ARBA" id="ARBA00048574"/>
    </source>
</evidence>
<gene>
    <name evidence="5" type="primary">citX</name>
    <name evidence="5" type="ORF">NK118_08035</name>
</gene>
<protein>
    <recommendedName>
        <fullName evidence="1">citrate lyase holo-[acyl-carrier protein] synthase</fullName>
        <ecNumber evidence="1">2.7.7.61</ecNumber>
    </recommendedName>
</protein>
<evidence type="ECO:0000313" key="6">
    <source>
        <dbReference type="Proteomes" id="UP001523565"/>
    </source>
</evidence>
<dbReference type="EC" id="2.7.7.61" evidence="1"/>
<dbReference type="NCBIfam" id="TIGR03124">
    <property type="entry name" value="citrate_citX"/>
    <property type="match status" value="1"/>
</dbReference>
<dbReference type="Proteomes" id="UP001523565">
    <property type="component" value="Unassembled WGS sequence"/>
</dbReference>
<evidence type="ECO:0000256" key="1">
    <source>
        <dbReference type="ARBA" id="ARBA00012524"/>
    </source>
</evidence>
<dbReference type="RefSeq" id="WP_262069078.1">
    <property type="nucleotide sequence ID" value="NZ_JAMXOC010000010.1"/>
</dbReference>
<evidence type="ECO:0000256" key="3">
    <source>
        <dbReference type="ARBA" id="ARBA00022695"/>
    </source>
</evidence>
<dbReference type="EMBL" id="JAMZFV010000010">
    <property type="protein sequence ID" value="MCP1110197.1"/>
    <property type="molecule type" value="Genomic_DNA"/>
</dbReference>
<proteinExistence type="predicted"/>
<evidence type="ECO:0000313" key="5">
    <source>
        <dbReference type="EMBL" id="MCP1110197.1"/>
    </source>
</evidence>
<comment type="catalytic activity">
    <reaction evidence="4">
        <text>apo-[citrate lyase ACP] + 2'-(5''-triphospho-alpha-D-ribosyl)-3'-dephospho-CoA = holo-[citrate lyase ACP] + diphosphate</text>
        <dbReference type="Rhea" id="RHEA:16333"/>
        <dbReference type="Rhea" id="RHEA-COMP:10157"/>
        <dbReference type="Rhea" id="RHEA-COMP:10158"/>
        <dbReference type="ChEBI" id="CHEBI:29999"/>
        <dbReference type="ChEBI" id="CHEBI:33019"/>
        <dbReference type="ChEBI" id="CHEBI:61378"/>
        <dbReference type="ChEBI" id="CHEBI:82683"/>
        <dbReference type="EC" id="2.7.7.61"/>
    </reaction>
</comment>
<keyword evidence="3 5" id="KW-0548">Nucleotidyltransferase</keyword>
<dbReference type="GO" id="GO:0050519">
    <property type="term" value="F:holo-citrate lyase synthase activity"/>
    <property type="evidence" value="ECO:0007669"/>
    <property type="project" value="UniProtKB-EC"/>
</dbReference>
<sequence length="175" mass="19782">MIKEERVVNLQEVLDFREEKDQLQKALMEKYEQAVVVSFGMNIPGKVKVTKESYWAFIYGCKTIESLFHDLGLVVYRKKAQCCGAGNSAIYALGGSSIREMKEKMVEIEENHPLGRLFDIDVMEKGSSISRVEIGREPRKCLLCGQDAKLCCRSVAHSQEEVAGKAGEIIRQYLN</sequence>
<organism evidence="5 6">
    <name type="scientific">Ohessyouella blattaphilus</name>
    <dbReference type="NCBI Taxonomy" id="2949333"/>
    <lineage>
        <taxon>Bacteria</taxon>
        <taxon>Bacillati</taxon>
        <taxon>Bacillota</taxon>
        <taxon>Clostridia</taxon>
        <taxon>Lachnospirales</taxon>
        <taxon>Lachnospiraceae</taxon>
        <taxon>Ohessyouella</taxon>
    </lineage>
</organism>
<dbReference type="GO" id="GO:0016829">
    <property type="term" value="F:lyase activity"/>
    <property type="evidence" value="ECO:0007669"/>
    <property type="project" value="UniProtKB-KW"/>
</dbReference>
<keyword evidence="5" id="KW-0456">Lyase</keyword>
<dbReference type="InterPro" id="IPR005551">
    <property type="entry name" value="CitX"/>
</dbReference>
<comment type="caution">
    <text evidence="5">The sequence shown here is derived from an EMBL/GenBank/DDBJ whole genome shotgun (WGS) entry which is preliminary data.</text>
</comment>
<dbReference type="Pfam" id="PF03802">
    <property type="entry name" value="CitX"/>
    <property type="match status" value="1"/>
</dbReference>
<keyword evidence="6" id="KW-1185">Reference proteome</keyword>
<accession>A0ABT1EHL2</accession>
<reference evidence="5 6" key="1">
    <citation type="journal article" date="2022" name="Genome Biol. Evol.">
        <title>Host diet, physiology and behaviors set the stage for Lachnospiraceae cladogenesis.</title>
        <authorList>
            <person name="Vera-Ponce De Leon A."/>
            <person name="Schneider M."/>
            <person name="Jahnes B.C."/>
            <person name="Sadowski V."/>
            <person name="Camuy-Velez L.A."/>
            <person name="Duan J."/>
            <person name="Sabree Z.L."/>
        </authorList>
    </citation>
    <scope>NUCLEOTIDE SEQUENCE [LARGE SCALE GENOMIC DNA]</scope>
    <source>
        <strain evidence="5 6">PAL227</strain>
    </source>
</reference>